<evidence type="ECO:0000256" key="1">
    <source>
        <dbReference type="ARBA" id="ARBA00000451"/>
    </source>
</evidence>
<feature type="compositionally biased region" description="Polar residues" evidence="5">
    <location>
        <begin position="1900"/>
        <end position="1914"/>
    </location>
</feature>
<dbReference type="Pfam" id="PF03568">
    <property type="entry name" value="Separin_C"/>
    <property type="match status" value="1"/>
</dbReference>
<accession>A0A210PWC9</accession>
<organism evidence="7 8">
    <name type="scientific">Mizuhopecten yessoensis</name>
    <name type="common">Japanese scallop</name>
    <name type="synonym">Patinopecten yessoensis</name>
    <dbReference type="NCBI Taxonomy" id="6573"/>
    <lineage>
        <taxon>Eukaryota</taxon>
        <taxon>Metazoa</taxon>
        <taxon>Spiralia</taxon>
        <taxon>Lophotrochozoa</taxon>
        <taxon>Mollusca</taxon>
        <taxon>Bivalvia</taxon>
        <taxon>Autobranchia</taxon>
        <taxon>Pteriomorphia</taxon>
        <taxon>Pectinida</taxon>
        <taxon>Pectinoidea</taxon>
        <taxon>Pectinidae</taxon>
        <taxon>Mizuhopecten</taxon>
    </lineage>
</organism>
<dbReference type="EMBL" id="NEDP02005447">
    <property type="protein sequence ID" value="OWF40766.1"/>
    <property type="molecule type" value="Genomic_DNA"/>
</dbReference>
<dbReference type="GO" id="GO:0005813">
    <property type="term" value="C:centrosome"/>
    <property type="evidence" value="ECO:0007669"/>
    <property type="project" value="TreeGrafter"/>
</dbReference>
<gene>
    <name evidence="7" type="ORF">KP79_PYT04938</name>
</gene>
<dbReference type="GO" id="GO:0051307">
    <property type="term" value="P:meiotic chromosome separation"/>
    <property type="evidence" value="ECO:0007669"/>
    <property type="project" value="TreeGrafter"/>
</dbReference>
<dbReference type="GO" id="GO:0004197">
    <property type="term" value="F:cysteine-type endopeptidase activity"/>
    <property type="evidence" value="ECO:0007669"/>
    <property type="project" value="InterPro"/>
</dbReference>
<evidence type="ECO:0000256" key="4">
    <source>
        <dbReference type="ARBA" id="ARBA00022829"/>
    </source>
</evidence>
<feature type="region of interest" description="Disordered" evidence="5">
    <location>
        <begin position="690"/>
        <end position="719"/>
    </location>
</feature>
<feature type="compositionally biased region" description="Basic and acidic residues" evidence="5">
    <location>
        <begin position="1931"/>
        <end position="1943"/>
    </location>
</feature>
<feature type="domain" description="Peptidase C50" evidence="6">
    <location>
        <begin position="2220"/>
        <end position="2315"/>
    </location>
</feature>
<evidence type="ECO:0000313" key="7">
    <source>
        <dbReference type="EMBL" id="OWF40766.1"/>
    </source>
</evidence>
<dbReference type="PROSITE" id="PS51700">
    <property type="entry name" value="SEPARIN"/>
    <property type="match status" value="1"/>
</dbReference>
<keyword evidence="8" id="KW-1185">Reference proteome</keyword>
<dbReference type="GO" id="GO:0006508">
    <property type="term" value="P:proteolysis"/>
    <property type="evidence" value="ECO:0007669"/>
    <property type="project" value="InterPro"/>
</dbReference>
<evidence type="ECO:0000256" key="3">
    <source>
        <dbReference type="ARBA" id="ARBA00022801"/>
    </source>
</evidence>
<keyword evidence="3" id="KW-0378">Hydrolase</keyword>
<dbReference type="GO" id="GO:0005737">
    <property type="term" value="C:cytoplasm"/>
    <property type="evidence" value="ECO:0007669"/>
    <property type="project" value="TreeGrafter"/>
</dbReference>
<name>A0A210PWC9_MIZYE</name>
<dbReference type="Proteomes" id="UP000242188">
    <property type="component" value="Unassembled WGS sequence"/>
</dbReference>
<keyword evidence="4" id="KW-0159">Chromosome partition</keyword>
<dbReference type="GO" id="GO:0072686">
    <property type="term" value="C:mitotic spindle"/>
    <property type="evidence" value="ECO:0007669"/>
    <property type="project" value="TreeGrafter"/>
</dbReference>
<protein>
    <recommendedName>
        <fullName evidence="2">separase</fullName>
        <ecNumber evidence="2">3.4.22.49</ecNumber>
    </recommendedName>
</protein>
<dbReference type="OrthoDB" id="10255632at2759"/>
<dbReference type="InterPro" id="IPR005314">
    <property type="entry name" value="Peptidase_C50"/>
</dbReference>
<comment type="caution">
    <text evidence="7">The sequence shown here is derived from an EMBL/GenBank/DDBJ whole genome shotgun (WGS) entry which is preliminary data.</text>
</comment>
<dbReference type="InterPro" id="IPR030397">
    <property type="entry name" value="SEPARIN_core_dom"/>
</dbReference>
<sequence length="2396" mass="268465">MAGQLFLSDLQSGNHETIGQDIENYLSPLLCKKNPAEREDKSKYGLYTVKFLHTSVSHVSSSRESTSLLQAVCSCYLGYKVAREEVKLNEPLTVLKLLYHLLTKLPQKGIPESQLTIAEHLHDELSYNIEATPGNVDTIIHNTYSYLWNVAAKLEQDQSNGSPDTVLKLRHAALKTLLLGPSTVAVFVEKYLVAFSRYDRVTVQYRDKGMYTDAEMYVDLTQDLLSSLIKRASDGFSTEAEAWSLLSVFLGLFKYILQRSLQNKISDCQNILEETKLNVTCQVSDAFSVVKNLFLVVDLLFKGTTGKCGKKIASQLSNVSEIFCSSFDNSYTSWPQTCKTFIHDMVTLLLKHMENLTPFPAVETVREILKIGAASFSADVEIGQQQSASVEHLQLCLRILFKYLKDTQEGDSYLFFMETVIELSDRYNTILESDALDWSTKKLNQERHYCGYLMSKLGHLYSTKGDNTSACKLYTISCRQLTQWVKSDVSLTQQRLQEVSLWLVYECLSDCQKKCGDLPSAMETIQNCLLIDSSHMTSAVKLWVRTKKEAIKNETNTVKQMVLGDQLLARCPDTKLDITDLLNLELLAFRNNRRSYNEVEVTILKVILTVSKAPTVQARALLDIGQLIWMKGITEDKSSLDYIQEAEEVLSGSRDTISSVLLAEVYLWSYIIQHEVQCHQMFHLSHTTPPVTEATPTADLSTGESVDTEDDTSSHTSLKHPSPAMFTFTMETVAMEKLESALALWEAILTGSDGLDNRTDPGVLLTTLMLCSSILRLSRRIKNELRVLYLAQQLVDKHPTLDRSALDIRLLEARILVGQTDRSCTGPQWLEDADQLAELQGSQRDNAVHAMLVHIRQAFYHNQLEKGMTQLTSVISLLESQTCKTRSVCSAEGTAKRLMSMFLGLPDCSQQYRNVYILDLALDAIRMHTGVVQLILGKEFLNFTMEQSIGSNSFDKWSAVGDLVESLLHLGRLYSLAGEDREARCFLREGWQLSHHLCLPYWTMQFSIELAKIHNLSGNIEDATSTVSDCHHMLESYTLDRIAATSLRVKVKPSVPTKILSKHSVNRKLEENFGFESEEEMAQDHEENLSSRLVLPKCYHHIVDKKTCDVCTDPWMSLWVLNVTMVVTHCQVSLGEGVSETLKCIQNICETRMSDGTSISNSKTERKKQKKKLNEDCLKSELIVAEVNKLSLKELYLEAMTLQAQTLSDSGDMELCANVARTGLATCEAVPGVSVHVNQLEANLRLHQVLSQCDPLFNTVQQVVSGDCSATNISAMSSDLFYNDDEMTQVTSSMSQVKIEDCSSVNSALSDMETVEVDQCATGKETTTKNKKTSLANKNASVEAKENTVKKPAVKKVKLLREEAIISTPKRDRSTLSTDLCNTPHGQQYVYTDNKDTVSMPLKTPRSVCSRKARLDLLLDDSDDDIKVKSVRGKTTGRNYTKKSGKKTSNACDIMKTPKLDLLKAISTSTGESDPNKKGRSRIPCRVKTAKTAEVPVEKDNNKNIRLKTTENQEGRKTKLNNSKNQTCDKIVKGRPARKGNKDMSSKNVADIEFERKNEDPDINCASVAATDVYTFDVSDNEEEVCATKTTKKITGKRKPATSKCTTEVKSRTTEVKCRTQNMRNSRRVNGQEKVRDNTGENEEKIFSLVKCLDLPVIGLEEPCSPKVELNLSRDVEIDLLDVKCPQSSDGDCQTIELSPADLGVVAPEELHDLNDSIELLRGDDKGKRKVTTTYTKKGRGRKKEDSSVSDTGSTSGETTEVLRSTHILHTKIPQVTGVYEPTVKIPHAPAVQENTAARQLDASIEETLEKAFQQVHHMPSPGLYSQICHMKALHHLESSPLKAAFYLCEALAVTFRHQALVNSGKKIRKMKRQQNAEHMEVTEEPTDSEGQAFTEKENLNSNPKVSKAKQTGKVQRKDSKLTRGQTGEQKVTKCNREEESDMDKLRIEQESLQFTKSECDLEKMMEALPHDIVVCHLSVVNHPTHHSHLLVSRLEKHAEPVIVSLPGISSLLGQQILPEFTAVMEESRQSLKLTKKAEWWKVRRGLDDRMHSVLDGMENYWLSHWKVLLLGSLCVSDQDRQKLTALTEAVHTEIQQRTGAVVSRAKLRVLLQSGDDLSDQHLTTALSELTRCPLGSAVIPQLVSSIRSRCRDAGIPCEDTKPQHVILVLDKTIQHLPWESIPILRKHSVSRVPSFYHMCVQLSCLQTDENTIYKNGIDSRQTFYFLDPDGNLSSTRETFQAWFQKEPGWKGLVGEKPSADLFKEALTQSDLVIYCGHGSGSKYFHGDDLQQVNCRAATILMGCSSGRLQVKGQLEASGIMLNYFLSGCPCIVSNLWDVTDRDIDRFLESLLTTWLSADKPCSLLDILPAAREVCQLPYLIGSAPVVYGFPVYMRS</sequence>
<dbReference type="PANTHER" id="PTHR12792:SF0">
    <property type="entry name" value="SEPARIN"/>
    <property type="match status" value="1"/>
</dbReference>
<feature type="compositionally biased region" description="Low complexity" evidence="5">
    <location>
        <begin position="1749"/>
        <end position="1761"/>
    </location>
</feature>
<reference evidence="7 8" key="1">
    <citation type="journal article" date="2017" name="Nat. Ecol. Evol.">
        <title>Scallop genome provides insights into evolution of bilaterian karyotype and development.</title>
        <authorList>
            <person name="Wang S."/>
            <person name="Zhang J."/>
            <person name="Jiao W."/>
            <person name="Li J."/>
            <person name="Xun X."/>
            <person name="Sun Y."/>
            <person name="Guo X."/>
            <person name="Huan P."/>
            <person name="Dong B."/>
            <person name="Zhang L."/>
            <person name="Hu X."/>
            <person name="Sun X."/>
            <person name="Wang J."/>
            <person name="Zhao C."/>
            <person name="Wang Y."/>
            <person name="Wang D."/>
            <person name="Huang X."/>
            <person name="Wang R."/>
            <person name="Lv J."/>
            <person name="Li Y."/>
            <person name="Zhang Z."/>
            <person name="Liu B."/>
            <person name="Lu W."/>
            <person name="Hui Y."/>
            <person name="Liang J."/>
            <person name="Zhou Z."/>
            <person name="Hou R."/>
            <person name="Li X."/>
            <person name="Liu Y."/>
            <person name="Li H."/>
            <person name="Ning X."/>
            <person name="Lin Y."/>
            <person name="Zhao L."/>
            <person name="Xing Q."/>
            <person name="Dou J."/>
            <person name="Li Y."/>
            <person name="Mao J."/>
            <person name="Guo H."/>
            <person name="Dou H."/>
            <person name="Li T."/>
            <person name="Mu C."/>
            <person name="Jiang W."/>
            <person name="Fu Q."/>
            <person name="Fu X."/>
            <person name="Miao Y."/>
            <person name="Liu J."/>
            <person name="Yu Q."/>
            <person name="Li R."/>
            <person name="Liao H."/>
            <person name="Li X."/>
            <person name="Kong Y."/>
            <person name="Jiang Z."/>
            <person name="Chourrout D."/>
            <person name="Li R."/>
            <person name="Bao Z."/>
        </authorList>
    </citation>
    <scope>NUCLEOTIDE SEQUENCE [LARGE SCALE GENOMIC DNA]</scope>
    <source>
        <strain evidence="7 8">PY_sf001</strain>
    </source>
</reference>
<dbReference type="PANTHER" id="PTHR12792">
    <property type="entry name" value="EXTRA SPINDLE POLES 1-RELATED"/>
    <property type="match status" value="1"/>
</dbReference>
<feature type="region of interest" description="Disordered" evidence="5">
    <location>
        <begin position="1727"/>
        <end position="1761"/>
    </location>
</feature>
<dbReference type="STRING" id="6573.A0A210PWC9"/>
<evidence type="ECO:0000256" key="5">
    <source>
        <dbReference type="SAM" id="MobiDB-lite"/>
    </source>
</evidence>
<feature type="region of interest" description="Disordered" evidence="5">
    <location>
        <begin position="1872"/>
        <end position="1943"/>
    </location>
</feature>
<evidence type="ECO:0000259" key="6">
    <source>
        <dbReference type="PROSITE" id="PS51700"/>
    </source>
</evidence>
<dbReference type="GO" id="GO:0005634">
    <property type="term" value="C:nucleus"/>
    <property type="evidence" value="ECO:0007669"/>
    <property type="project" value="InterPro"/>
</dbReference>
<dbReference type="EC" id="3.4.22.49" evidence="2"/>
<evidence type="ECO:0000313" key="8">
    <source>
        <dbReference type="Proteomes" id="UP000242188"/>
    </source>
</evidence>
<evidence type="ECO:0000256" key="2">
    <source>
        <dbReference type="ARBA" id="ARBA00012489"/>
    </source>
</evidence>
<proteinExistence type="predicted"/>
<comment type="catalytic activity">
    <reaction evidence="1">
        <text>All bonds known to be hydrolyzed by this endopeptidase have arginine in P1 and an acidic residue in P4. P6 is often occupied by an acidic residue or by a hydroxy-amino-acid residue, the phosphorylation of which enhances cleavage.</text>
        <dbReference type="EC" id="3.4.22.49"/>
    </reaction>
</comment>